<dbReference type="CDD" id="cd16327">
    <property type="entry name" value="RseB"/>
    <property type="match status" value="1"/>
</dbReference>
<accession>A0ABX1TM04</accession>
<evidence type="ECO:0000256" key="2">
    <source>
        <dbReference type="ARBA" id="ARBA00008150"/>
    </source>
</evidence>
<dbReference type="Proteomes" id="UP000760480">
    <property type="component" value="Unassembled WGS sequence"/>
</dbReference>
<dbReference type="InterPro" id="IPR033436">
    <property type="entry name" value="MucB/RseB_C"/>
</dbReference>
<dbReference type="InterPro" id="IPR038484">
    <property type="entry name" value="MucB/RseB_C_sf"/>
</dbReference>
<comment type="subcellular location">
    <subcellularLocation>
        <location evidence="1">Periplasm</location>
    </subcellularLocation>
</comment>
<evidence type="ECO:0000256" key="6">
    <source>
        <dbReference type="SAM" id="SignalP"/>
    </source>
</evidence>
<keyword evidence="3 6" id="KW-0732">Signal</keyword>
<keyword evidence="10" id="KW-1185">Reference proteome</keyword>
<sequence>MKRKLLHCAALMFAAGSLSSAGWSQPAPEEAKRWLERMIQATQTLNYEGTFVYVQGPHVEAMRVVHGGGPEGERQRLFSLNGPLREILVANNSVTCLLPKQHETFGGDGYGGSRFPLSIPRELGRLESHYEFATLGEDRIAGLETQMIAIKPRDTWRFGYRLWLDRRNGMLLRSVLLDEQGYPVEQLMFTDFQIKPQIDETAFESPTLSPDANPPVANQGSSEEQPSPAVEPVTQSAWRVNQLPDGFVKVLHNRFIKNPSRHVTEHMVFADGLATISVFLERLDGSPAPLLQGSSQLGSMNAFGKLLDGYQILVVGEVPAATVRHFADTIQYVPDTSEAAKP</sequence>
<evidence type="ECO:0000313" key="9">
    <source>
        <dbReference type="EMBL" id="NMQ20437.1"/>
    </source>
</evidence>
<dbReference type="PANTHER" id="PTHR38782">
    <property type="match status" value="1"/>
</dbReference>
<feature type="signal peptide" evidence="6">
    <location>
        <begin position="1"/>
        <end position="20"/>
    </location>
</feature>
<feature type="domain" description="MucB/RseB C-terminal" evidence="8">
    <location>
        <begin position="235"/>
        <end position="331"/>
    </location>
</feature>
<dbReference type="Pfam" id="PF17188">
    <property type="entry name" value="MucB_RseB_C"/>
    <property type="match status" value="1"/>
</dbReference>
<dbReference type="InterPro" id="IPR033434">
    <property type="entry name" value="MucB/RseB_N"/>
</dbReference>
<reference evidence="9 10" key="1">
    <citation type="submission" date="2019-03" db="EMBL/GenBank/DDBJ databases">
        <title>Metabolic reconstructions from genomes of highly enriched 'Candidatus Accumulibacter' and 'Candidatus Competibacter' bioreactor populations.</title>
        <authorList>
            <person name="Annavajhala M.K."/>
            <person name="Welles L."/>
            <person name="Abbas B."/>
            <person name="Sorokin D."/>
            <person name="Park H."/>
            <person name="Van Loosdrecht M."/>
            <person name="Chandran K."/>
        </authorList>
    </citation>
    <scope>NUCLEOTIDE SEQUENCE [LARGE SCALE GENOMIC DNA]</scope>
    <source>
        <strain evidence="9 10">SBR_G</strain>
    </source>
</reference>
<evidence type="ECO:0000259" key="8">
    <source>
        <dbReference type="Pfam" id="PF17188"/>
    </source>
</evidence>
<organism evidence="9 10">
    <name type="scientific">Candidatus Competibacter phosphatis</name>
    <dbReference type="NCBI Taxonomy" id="221280"/>
    <lineage>
        <taxon>Bacteria</taxon>
        <taxon>Pseudomonadati</taxon>
        <taxon>Pseudomonadota</taxon>
        <taxon>Gammaproteobacteria</taxon>
        <taxon>Candidatus Competibacteraceae</taxon>
        <taxon>Candidatus Competibacter</taxon>
    </lineage>
</organism>
<dbReference type="InterPro" id="IPR005588">
    <property type="entry name" value="MucB_RseB"/>
</dbReference>
<comment type="similarity">
    <text evidence="2">Belongs to the RseB family.</text>
</comment>
<feature type="domain" description="MucB/RseB N-terminal" evidence="7">
    <location>
        <begin position="31"/>
        <end position="205"/>
    </location>
</feature>
<gene>
    <name evidence="9" type="ORF">E4P82_15300</name>
</gene>
<name>A0ABX1TM04_9GAMM</name>
<dbReference type="Pfam" id="PF03888">
    <property type="entry name" value="MucB_RseB"/>
    <property type="match status" value="1"/>
</dbReference>
<proteinExistence type="inferred from homology"/>
<keyword evidence="4" id="KW-0574">Periplasm</keyword>
<evidence type="ECO:0000256" key="4">
    <source>
        <dbReference type="ARBA" id="ARBA00022764"/>
    </source>
</evidence>
<evidence type="ECO:0008006" key="11">
    <source>
        <dbReference type="Google" id="ProtNLM"/>
    </source>
</evidence>
<dbReference type="RefSeq" id="WP_169249702.1">
    <property type="nucleotide sequence ID" value="NZ_SPMZ01000049.1"/>
</dbReference>
<comment type="caution">
    <text evidence="9">The sequence shown here is derived from an EMBL/GenBank/DDBJ whole genome shotgun (WGS) entry which is preliminary data.</text>
</comment>
<feature type="chain" id="PRO_5047505073" description="Transcriptional regulator" evidence="6">
    <location>
        <begin position="21"/>
        <end position="342"/>
    </location>
</feature>
<dbReference type="PANTHER" id="PTHR38782:SF1">
    <property type="entry name" value="SIGMA-E FACTOR REGULATORY PROTEIN RSEB"/>
    <property type="match status" value="1"/>
</dbReference>
<feature type="region of interest" description="Disordered" evidence="5">
    <location>
        <begin position="204"/>
        <end position="234"/>
    </location>
</feature>
<protein>
    <recommendedName>
        <fullName evidence="11">Transcriptional regulator</fullName>
    </recommendedName>
</protein>
<evidence type="ECO:0000313" key="10">
    <source>
        <dbReference type="Proteomes" id="UP000760480"/>
    </source>
</evidence>
<feature type="compositionally biased region" description="Polar residues" evidence="5">
    <location>
        <begin position="204"/>
        <end position="225"/>
    </location>
</feature>
<dbReference type="Gene3D" id="2.50.20.10">
    <property type="entry name" value="Lipoprotein localisation LolA/LolB/LppX"/>
    <property type="match status" value="1"/>
</dbReference>
<dbReference type="Gene3D" id="3.30.200.100">
    <property type="entry name" value="MucB/RseB, C-terminal domain"/>
    <property type="match status" value="1"/>
</dbReference>
<evidence type="ECO:0000256" key="1">
    <source>
        <dbReference type="ARBA" id="ARBA00004418"/>
    </source>
</evidence>
<evidence type="ECO:0000256" key="5">
    <source>
        <dbReference type="SAM" id="MobiDB-lite"/>
    </source>
</evidence>
<dbReference type="PIRSF" id="PIRSF005427">
    <property type="entry name" value="RseB"/>
    <property type="match status" value="1"/>
</dbReference>
<dbReference type="EMBL" id="SPMZ01000049">
    <property type="protein sequence ID" value="NMQ20437.1"/>
    <property type="molecule type" value="Genomic_DNA"/>
</dbReference>
<evidence type="ECO:0000259" key="7">
    <source>
        <dbReference type="Pfam" id="PF03888"/>
    </source>
</evidence>
<evidence type="ECO:0000256" key="3">
    <source>
        <dbReference type="ARBA" id="ARBA00022729"/>
    </source>
</evidence>